<keyword evidence="3" id="KW-1185">Reference proteome</keyword>
<evidence type="ECO:0000313" key="2">
    <source>
        <dbReference type="EMBL" id="MCU4753526.1"/>
    </source>
</evidence>
<protein>
    <submittedName>
        <fullName evidence="2">Plastocyanin</fullName>
    </submittedName>
</protein>
<dbReference type="InterPro" id="IPR008972">
    <property type="entry name" value="Cupredoxin"/>
</dbReference>
<reference evidence="2 3" key="1">
    <citation type="submission" date="2022-09" db="EMBL/GenBank/DDBJ databases">
        <title>Enrichment on poylsaccharides allowed isolation of novel metabolic and taxonomic groups of Haloarchaea.</title>
        <authorList>
            <person name="Sorokin D.Y."/>
            <person name="Elcheninov A.G."/>
            <person name="Khizhniak T.V."/>
            <person name="Kolganova T.V."/>
            <person name="Kublanov I.V."/>
        </authorList>
    </citation>
    <scope>NUCLEOTIDE SEQUENCE [LARGE SCALE GENOMIC DNA]</scope>
    <source>
        <strain evidence="2 3">AArc-curdl1</strain>
    </source>
</reference>
<organism evidence="2 3">
    <name type="scientific">Natronosalvus hydrolyticus</name>
    <dbReference type="NCBI Taxonomy" id="2979988"/>
    <lineage>
        <taxon>Archaea</taxon>
        <taxon>Methanobacteriati</taxon>
        <taxon>Methanobacteriota</taxon>
        <taxon>Stenosarchaea group</taxon>
        <taxon>Halobacteria</taxon>
        <taxon>Halobacteriales</taxon>
        <taxon>Natrialbaceae</taxon>
        <taxon>Natronosalvus</taxon>
    </lineage>
</organism>
<feature type="region of interest" description="Disordered" evidence="1">
    <location>
        <begin position="195"/>
        <end position="266"/>
    </location>
</feature>
<feature type="compositionally biased region" description="Acidic residues" evidence="1">
    <location>
        <begin position="41"/>
        <end position="56"/>
    </location>
</feature>
<dbReference type="AlphaFoldDB" id="A0AAP2ZA41"/>
<feature type="compositionally biased region" description="Gly residues" evidence="1">
    <location>
        <begin position="225"/>
        <end position="236"/>
    </location>
</feature>
<dbReference type="Proteomes" id="UP001321047">
    <property type="component" value="Unassembled WGS sequence"/>
</dbReference>
<feature type="region of interest" description="Disordered" evidence="1">
    <location>
        <begin position="35"/>
        <end position="66"/>
    </location>
</feature>
<feature type="compositionally biased region" description="Basic and acidic residues" evidence="1">
    <location>
        <begin position="211"/>
        <end position="223"/>
    </location>
</feature>
<gene>
    <name evidence="2" type="ORF">OB919_16295</name>
</gene>
<comment type="caution">
    <text evidence="2">The sequence shown here is derived from an EMBL/GenBank/DDBJ whole genome shotgun (WGS) entry which is preliminary data.</text>
</comment>
<evidence type="ECO:0000313" key="3">
    <source>
        <dbReference type="Proteomes" id="UP001321047"/>
    </source>
</evidence>
<sequence length="300" mass="31606">MHTNESGATSGTVRFDRRSVVQAIGAGAVLATLGTGSVLAGDDDERDETDGTDESENGSWADRSGDDVHPVFGFSALTGDVEFPVEPDHTVDAYIAPREDREIPEFYFEPTGLALEPGETVQFQLVTPHHSVTAFHPALGIQQRVPDGVPPFSSPVLPVGASWLYTFEEPGVYDVHCGPHELFGHVARLVVGEASGPGAEPIPEMANGHGNGHDENGNGHDENGNGNGNNGHGNNGNGNDENGADEDEPAETENGAPEPRPPVGAAVTVLNDAALEPDRILEEGQVSWDEIDDANKAIEL</sequence>
<name>A0AAP2ZA41_9EURY</name>
<dbReference type="EMBL" id="JAOPJZ010000018">
    <property type="protein sequence ID" value="MCU4753526.1"/>
    <property type="molecule type" value="Genomic_DNA"/>
</dbReference>
<feature type="compositionally biased region" description="Acidic residues" evidence="1">
    <location>
        <begin position="242"/>
        <end position="251"/>
    </location>
</feature>
<dbReference type="SUPFAM" id="SSF49503">
    <property type="entry name" value="Cupredoxins"/>
    <property type="match status" value="1"/>
</dbReference>
<dbReference type="Gene3D" id="2.60.40.420">
    <property type="entry name" value="Cupredoxins - blue copper proteins"/>
    <property type="match status" value="1"/>
</dbReference>
<proteinExistence type="predicted"/>
<evidence type="ECO:0000256" key="1">
    <source>
        <dbReference type="SAM" id="MobiDB-lite"/>
    </source>
</evidence>
<accession>A0AAP2ZA41</accession>